<evidence type="ECO:0000256" key="4">
    <source>
        <dbReference type="SAM" id="Phobius"/>
    </source>
</evidence>
<evidence type="ECO:0000256" key="5">
    <source>
        <dbReference type="SAM" id="SignalP"/>
    </source>
</evidence>
<feature type="signal peptide" evidence="5">
    <location>
        <begin position="1"/>
        <end position="33"/>
    </location>
</feature>
<evidence type="ECO:0000313" key="6">
    <source>
        <dbReference type="EnsemblMetazoa" id="AALFPA23_012290.P17569"/>
    </source>
</evidence>
<dbReference type="InterPro" id="IPR002213">
    <property type="entry name" value="UDP_glucos_trans"/>
</dbReference>
<sequence>MTESSSIMIGKIGFPLGLVLVALLAISSPNIEGVQSARILCVFPSPGRSHVMVGQTLLKALAERGHEVTMVSPFKLSKPVPNYREIYIPADDTVSRMTKSFLEKQTNMFKVMPTMIASVLETANKTINDPKFLAIKNEQFDVVITGLFVADFMLGFGPHFNAPTIALWSAGQTKFTSDLVGNPRAIEAVPHVMLGTRGPLGFVSRMKNLLIGILENVMTEFLKYKQQQYYDSNFPADKYPRYSDVRKNVSLVLLNTHFSSSGPRPYIQNVIEVGGLQIKTKPDPLPNDIQEWLDGAEHGVIYFCLGSNLKSSDLPPEKLQIFLKVLGKQKQRVLFKWETDSIPNQPKNFLTKKWLPQDDVLAHKNVVLFISHGGLGGMAEARFHAVPVLGIPIFAEQSHNVNAVEGEGWGKQLDYATLTEESFETPLRELLTNPQYRQKVKELSELYRDRPQSAVDLACYWVEYVIRHKGAPHMHYQGAELNFIQEQMLDVVAVLLVGLFVLFKVVKFMVKALVRRVCGGRKKQKTN</sequence>
<dbReference type="PANTHER" id="PTHR48043:SF159">
    <property type="entry name" value="EG:EG0003.4 PROTEIN-RELATED"/>
    <property type="match status" value="1"/>
</dbReference>
<organism evidence="6 7">
    <name type="scientific">Aedes albopictus</name>
    <name type="common">Asian tiger mosquito</name>
    <name type="synonym">Stegomyia albopicta</name>
    <dbReference type="NCBI Taxonomy" id="7160"/>
    <lineage>
        <taxon>Eukaryota</taxon>
        <taxon>Metazoa</taxon>
        <taxon>Ecdysozoa</taxon>
        <taxon>Arthropoda</taxon>
        <taxon>Hexapoda</taxon>
        <taxon>Insecta</taxon>
        <taxon>Pterygota</taxon>
        <taxon>Neoptera</taxon>
        <taxon>Endopterygota</taxon>
        <taxon>Diptera</taxon>
        <taxon>Nematocera</taxon>
        <taxon>Culicoidea</taxon>
        <taxon>Culicidae</taxon>
        <taxon>Culicinae</taxon>
        <taxon>Aedini</taxon>
        <taxon>Aedes</taxon>
        <taxon>Stegomyia</taxon>
    </lineage>
</organism>
<feature type="chain" id="PRO_5047393675" description="Udp-glucoronosyl and udp-glucosyl transferase" evidence="5">
    <location>
        <begin position="34"/>
        <end position="527"/>
    </location>
</feature>
<reference evidence="7" key="1">
    <citation type="journal article" date="2015" name="Proc. Natl. Acad. Sci. U.S.A.">
        <title>Genome sequence of the Asian Tiger mosquito, Aedes albopictus, reveals insights into its biology, genetics, and evolution.</title>
        <authorList>
            <person name="Chen X.G."/>
            <person name="Jiang X."/>
            <person name="Gu J."/>
            <person name="Xu M."/>
            <person name="Wu Y."/>
            <person name="Deng Y."/>
            <person name="Zhang C."/>
            <person name="Bonizzoni M."/>
            <person name="Dermauw W."/>
            <person name="Vontas J."/>
            <person name="Armbruster P."/>
            <person name="Huang X."/>
            <person name="Yang Y."/>
            <person name="Zhang H."/>
            <person name="He W."/>
            <person name="Peng H."/>
            <person name="Liu Y."/>
            <person name="Wu K."/>
            <person name="Chen J."/>
            <person name="Lirakis M."/>
            <person name="Topalis P."/>
            <person name="Van Leeuwen T."/>
            <person name="Hall A.B."/>
            <person name="Jiang X."/>
            <person name="Thorpe C."/>
            <person name="Mueller R.L."/>
            <person name="Sun C."/>
            <person name="Waterhouse R.M."/>
            <person name="Yan G."/>
            <person name="Tu Z.J."/>
            <person name="Fang X."/>
            <person name="James A.A."/>
        </authorList>
    </citation>
    <scope>NUCLEOTIDE SEQUENCE [LARGE SCALE GENOMIC DNA]</scope>
    <source>
        <strain evidence="7">Foshan</strain>
    </source>
</reference>
<dbReference type="Gene3D" id="3.40.50.2000">
    <property type="entry name" value="Glycogen Phosphorylase B"/>
    <property type="match status" value="2"/>
</dbReference>
<keyword evidence="4" id="KW-0472">Membrane</keyword>
<proteinExistence type="inferred from homology"/>
<comment type="similarity">
    <text evidence="1">Belongs to the UDP-glycosyltransferase family.</text>
</comment>
<keyword evidence="3" id="KW-0808">Transferase</keyword>
<evidence type="ECO:0000256" key="1">
    <source>
        <dbReference type="ARBA" id="ARBA00009995"/>
    </source>
</evidence>
<keyword evidence="5" id="KW-0732">Signal</keyword>
<evidence type="ECO:0000256" key="3">
    <source>
        <dbReference type="ARBA" id="ARBA00022679"/>
    </source>
</evidence>
<evidence type="ECO:0000313" key="7">
    <source>
        <dbReference type="Proteomes" id="UP000069940"/>
    </source>
</evidence>
<evidence type="ECO:0000256" key="2">
    <source>
        <dbReference type="ARBA" id="ARBA00022676"/>
    </source>
</evidence>
<accession>A0ABM1YUK2</accession>
<dbReference type="Pfam" id="PF00201">
    <property type="entry name" value="UDPGT"/>
    <property type="match status" value="1"/>
</dbReference>
<keyword evidence="4" id="KW-0812">Transmembrane</keyword>
<evidence type="ECO:0008006" key="8">
    <source>
        <dbReference type="Google" id="ProtNLM"/>
    </source>
</evidence>
<dbReference type="CDD" id="cd03784">
    <property type="entry name" value="GT1_Gtf-like"/>
    <property type="match status" value="1"/>
</dbReference>
<dbReference type="Proteomes" id="UP000069940">
    <property type="component" value="Unassembled WGS sequence"/>
</dbReference>
<feature type="transmembrane region" description="Helical" evidence="4">
    <location>
        <begin position="488"/>
        <end position="506"/>
    </location>
</feature>
<keyword evidence="4" id="KW-1133">Transmembrane helix</keyword>
<keyword evidence="2" id="KW-0328">Glycosyltransferase</keyword>
<dbReference type="InterPro" id="IPR050271">
    <property type="entry name" value="UDP-glycosyltransferase"/>
</dbReference>
<dbReference type="PANTHER" id="PTHR48043">
    <property type="entry name" value="EG:EG0003.4 PROTEIN-RELATED"/>
    <property type="match status" value="1"/>
</dbReference>
<dbReference type="RefSeq" id="XP_019932420.3">
    <property type="nucleotide sequence ID" value="XM_020076861.3"/>
</dbReference>
<name>A0ABM1YUK2_AEDAL</name>
<protein>
    <recommendedName>
        <fullName evidence="8">Udp-glucoronosyl and udp-glucosyl transferase</fullName>
    </recommendedName>
</protein>
<keyword evidence="7" id="KW-1185">Reference proteome</keyword>
<reference evidence="6" key="2">
    <citation type="submission" date="2025-05" db="UniProtKB">
        <authorList>
            <consortium name="EnsemblMetazoa"/>
        </authorList>
    </citation>
    <scope>IDENTIFICATION</scope>
    <source>
        <strain evidence="6">Foshan</strain>
    </source>
</reference>
<dbReference type="SUPFAM" id="SSF53756">
    <property type="entry name" value="UDP-Glycosyltransferase/glycogen phosphorylase"/>
    <property type="match status" value="1"/>
</dbReference>
<dbReference type="EnsemblMetazoa" id="AALFPA23_012290.R17569">
    <property type="protein sequence ID" value="AALFPA23_012290.P17569"/>
    <property type="gene ID" value="AALFPA23_012290"/>
</dbReference>
<dbReference type="GeneID" id="109622501"/>